<dbReference type="EMBL" id="CAFAAQ010000334">
    <property type="protein sequence ID" value="CAB4828771.1"/>
    <property type="molecule type" value="Genomic_DNA"/>
</dbReference>
<dbReference type="EMBL" id="CAFBQW010000012">
    <property type="protein sequence ID" value="CAB5061205.1"/>
    <property type="molecule type" value="Genomic_DNA"/>
</dbReference>
<name>A0A6J6NZ48_9ZZZZ</name>
<dbReference type="InterPro" id="IPR009057">
    <property type="entry name" value="Homeodomain-like_sf"/>
</dbReference>
<gene>
    <name evidence="5" type="ORF">UFOPK2582_00322</name>
    <name evidence="6" type="ORF">UFOPK3046_02214</name>
    <name evidence="7" type="ORF">UFOPK3914_00823</name>
    <name evidence="8" type="ORF">UFOPK4173_01620</name>
    <name evidence="9" type="ORF">UFOPK4354_00211</name>
</gene>
<sequence>MATTQPPQRQQGAATRTKLLQAGMQVLAERGYHAARVDDVVSVAQVSHGSFYLYFANKEALVLELARGCADELGAMTKALGDISADAAGRQALREWLTEFVSIYRSYGVVVRAWVENQFNNPELTQLGLDSFASIAESLTERMSRSHPEDGLLRVVALVSMMERFTSLIVNQDLGDEGLVLDTAATVIHRGFFAGVPA</sequence>
<reference evidence="5" key="1">
    <citation type="submission" date="2020-05" db="EMBL/GenBank/DDBJ databases">
        <authorList>
            <person name="Chiriac C."/>
            <person name="Salcher M."/>
            <person name="Ghai R."/>
            <person name="Kavagutti S V."/>
        </authorList>
    </citation>
    <scope>NUCLEOTIDE SEQUENCE</scope>
</reference>
<dbReference type="SUPFAM" id="SSF46689">
    <property type="entry name" value="Homeodomain-like"/>
    <property type="match status" value="1"/>
</dbReference>
<dbReference type="PROSITE" id="PS50977">
    <property type="entry name" value="HTH_TETR_2"/>
    <property type="match status" value="1"/>
</dbReference>
<keyword evidence="1" id="KW-0805">Transcription regulation</keyword>
<dbReference type="InterPro" id="IPR001647">
    <property type="entry name" value="HTH_TetR"/>
</dbReference>
<dbReference type="Pfam" id="PF00440">
    <property type="entry name" value="TetR_N"/>
    <property type="match status" value="1"/>
</dbReference>
<evidence type="ECO:0000313" key="7">
    <source>
        <dbReference type="EMBL" id="CAB4977444.1"/>
    </source>
</evidence>
<evidence type="ECO:0000259" key="4">
    <source>
        <dbReference type="PROSITE" id="PS50977"/>
    </source>
</evidence>
<dbReference type="EMBL" id="CAFBPW010000230">
    <property type="protein sequence ID" value="CAB5038968.1"/>
    <property type="molecule type" value="Genomic_DNA"/>
</dbReference>
<dbReference type="InterPro" id="IPR036271">
    <property type="entry name" value="Tet_transcr_reg_TetR-rel_C_sf"/>
</dbReference>
<dbReference type="GO" id="GO:0003700">
    <property type="term" value="F:DNA-binding transcription factor activity"/>
    <property type="evidence" value="ECO:0007669"/>
    <property type="project" value="TreeGrafter"/>
</dbReference>
<evidence type="ECO:0000313" key="6">
    <source>
        <dbReference type="EMBL" id="CAB4828771.1"/>
    </source>
</evidence>
<dbReference type="PANTHER" id="PTHR30055">
    <property type="entry name" value="HTH-TYPE TRANSCRIPTIONAL REGULATOR RUTR"/>
    <property type="match status" value="1"/>
</dbReference>
<proteinExistence type="predicted"/>
<dbReference type="PANTHER" id="PTHR30055:SF234">
    <property type="entry name" value="HTH-TYPE TRANSCRIPTIONAL REGULATOR BETI"/>
    <property type="match status" value="1"/>
</dbReference>
<protein>
    <submittedName>
        <fullName evidence="5">Unannotated protein</fullName>
    </submittedName>
</protein>
<dbReference type="PRINTS" id="PR00455">
    <property type="entry name" value="HTHTETR"/>
</dbReference>
<keyword evidence="3" id="KW-0804">Transcription</keyword>
<evidence type="ECO:0000256" key="2">
    <source>
        <dbReference type="ARBA" id="ARBA00023125"/>
    </source>
</evidence>
<keyword evidence="2" id="KW-0238">DNA-binding</keyword>
<evidence type="ECO:0000313" key="9">
    <source>
        <dbReference type="EMBL" id="CAB5061205.1"/>
    </source>
</evidence>
<dbReference type="AlphaFoldDB" id="A0A6J6NZ48"/>
<dbReference type="SUPFAM" id="SSF48498">
    <property type="entry name" value="Tetracyclin repressor-like, C-terminal domain"/>
    <property type="match status" value="1"/>
</dbReference>
<evidence type="ECO:0000313" key="8">
    <source>
        <dbReference type="EMBL" id="CAB5038968.1"/>
    </source>
</evidence>
<dbReference type="Gene3D" id="1.10.10.60">
    <property type="entry name" value="Homeodomain-like"/>
    <property type="match status" value="1"/>
</dbReference>
<evidence type="ECO:0000256" key="3">
    <source>
        <dbReference type="ARBA" id="ARBA00023163"/>
    </source>
</evidence>
<dbReference type="GO" id="GO:0000976">
    <property type="term" value="F:transcription cis-regulatory region binding"/>
    <property type="evidence" value="ECO:0007669"/>
    <property type="project" value="TreeGrafter"/>
</dbReference>
<evidence type="ECO:0000313" key="5">
    <source>
        <dbReference type="EMBL" id="CAB4689543.1"/>
    </source>
</evidence>
<organism evidence="5">
    <name type="scientific">freshwater metagenome</name>
    <dbReference type="NCBI Taxonomy" id="449393"/>
    <lineage>
        <taxon>unclassified sequences</taxon>
        <taxon>metagenomes</taxon>
        <taxon>ecological metagenomes</taxon>
    </lineage>
</organism>
<dbReference type="InterPro" id="IPR050109">
    <property type="entry name" value="HTH-type_TetR-like_transc_reg"/>
</dbReference>
<dbReference type="EMBL" id="CAEZXS010000022">
    <property type="protein sequence ID" value="CAB4689543.1"/>
    <property type="molecule type" value="Genomic_DNA"/>
</dbReference>
<dbReference type="EMBL" id="CAFBOG010000061">
    <property type="protein sequence ID" value="CAB4977444.1"/>
    <property type="molecule type" value="Genomic_DNA"/>
</dbReference>
<evidence type="ECO:0000256" key="1">
    <source>
        <dbReference type="ARBA" id="ARBA00023015"/>
    </source>
</evidence>
<dbReference type="Gene3D" id="1.10.357.10">
    <property type="entry name" value="Tetracycline Repressor, domain 2"/>
    <property type="match status" value="1"/>
</dbReference>
<accession>A0A6J6NZ48</accession>
<feature type="domain" description="HTH tetR-type" evidence="4">
    <location>
        <begin position="13"/>
        <end position="73"/>
    </location>
</feature>